<proteinExistence type="predicted"/>
<accession>A0A4P9X5I0</accession>
<dbReference type="Proteomes" id="UP000274922">
    <property type="component" value="Unassembled WGS sequence"/>
</dbReference>
<feature type="chain" id="PRO_5020315075" evidence="1">
    <location>
        <begin position="21"/>
        <end position="446"/>
    </location>
</feature>
<feature type="signal peptide" evidence="1">
    <location>
        <begin position="1"/>
        <end position="20"/>
    </location>
</feature>
<sequence length="446" mass="49040">MYRVHRWLALAAVCLAAVQARPQPAAPSSATADAQSPVSAAHLKILDIKAWNIDQHFLDNTISIYLPTTDVKVSSVETPDGAKACNSKLLPDKSDMSQYKAVTTQLQTGTDAAKAQRLTICVLDKDVTLDREMNTVKRFLSKVPPFLLESLSAIIVSDFSPTKEQPMLYRVDNTTMVMHRSQPGRLASWLMALVHRWVLPQSDAGKIDWSRFAQAVASDSIRLDTNRFAVAHANVASYFAAMSAYVILAVYQPEAWHPFWLHRYANQVKFVADAMKLDWTVDAMYPASIRSAPDGRIAVVGSEAAPMNPSASVTVLEPVCPGGRLRFHYRPAGCALYGSVSNVDYKDATLRLDHARPDVNHPSKYTATLLYRMKMDTSPEALCDHRFGDVAVPAEMKADSQLLLTIDSKSPAKFSIPWWPQGFCKGSSKAINSRAIDSKAASADAL</sequence>
<gene>
    <name evidence="2" type="ORF">CXG81DRAFT_27028</name>
</gene>
<protein>
    <submittedName>
        <fullName evidence="2">Uncharacterized protein</fullName>
    </submittedName>
</protein>
<evidence type="ECO:0000313" key="3">
    <source>
        <dbReference type="Proteomes" id="UP000274922"/>
    </source>
</evidence>
<keyword evidence="1" id="KW-0732">Signal</keyword>
<reference evidence="3" key="1">
    <citation type="journal article" date="2018" name="Nat. Microbiol.">
        <title>Leveraging single-cell genomics to expand the fungal tree of life.</title>
        <authorList>
            <person name="Ahrendt S.R."/>
            <person name="Quandt C.A."/>
            <person name="Ciobanu D."/>
            <person name="Clum A."/>
            <person name="Salamov A."/>
            <person name="Andreopoulos B."/>
            <person name="Cheng J.F."/>
            <person name="Woyke T."/>
            <person name="Pelin A."/>
            <person name="Henrissat B."/>
            <person name="Reynolds N.K."/>
            <person name="Benny G.L."/>
            <person name="Smith M.E."/>
            <person name="James T.Y."/>
            <person name="Grigoriev I.V."/>
        </authorList>
    </citation>
    <scope>NUCLEOTIDE SEQUENCE [LARGE SCALE GENOMIC DNA]</scope>
    <source>
        <strain evidence="3">ATCC 52028</strain>
    </source>
</reference>
<evidence type="ECO:0000313" key="2">
    <source>
        <dbReference type="EMBL" id="RKP00270.1"/>
    </source>
</evidence>
<evidence type="ECO:0000256" key="1">
    <source>
        <dbReference type="SAM" id="SignalP"/>
    </source>
</evidence>
<dbReference type="EMBL" id="ML014226">
    <property type="protein sequence ID" value="RKP00270.1"/>
    <property type="molecule type" value="Genomic_DNA"/>
</dbReference>
<keyword evidence="3" id="KW-1185">Reference proteome</keyword>
<dbReference type="AlphaFoldDB" id="A0A4P9X5I0"/>
<name>A0A4P9X5I0_9FUNG</name>
<organism evidence="2 3">
    <name type="scientific">Caulochytrium protostelioides</name>
    <dbReference type="NCBI Taxonomy" id="1555241"/>
    <lineage>
        <taxon>Eukaryota</taxon>
        <taxon>Fungi</taxon>
        <taxon>Fungi incertae sedis</taxon>
        <taxon>Chytridiomycota</taxon>
        <taxon>Chytridiomycota incertae sedis</taxon>
        <taxon>Chytridiomycetes</taxon>
        <taxon>Caulochytriales</taxon>
        <taxon>Caulochytriaceae</taxon>
        <taxon>Caulochytrium</taxon>
    </lineage>
</organism>